<dbReference type="InterPro" id="IPR002328">
    <property type="entry name" value="ADH_Zn_CS"/>
</dbReference>
<dbReference type="InterPro" id="IPR036291">
    <property type="entry name" value="NAD(P)-bd_dom_sf"/>
</dbReference>
<keyword evidence="3 6" id="KW-0479">Metal-binding</keyword>
<evidence type="ECO:0000256" key="4">
    <source>
        <dbReference type="ARBA" id="ARBA00022833"/>
    </source>
</evidence>
<evidence type="ECO:0000256" key="5">
    <source>
        <dbReference type="ARBA" id="ARBA00023002"/>
    </source>
</evidence>
<accession>A0ABV2XNS1</accession>
<dbReference type="SUPFAM" id="SSF51735">
    <property type="entry name" value="NAD(P)-binding Rossmann-fold domains"/>
    <property type="match status" value="1"/>
</dbReference>
<dbReference type="CDD" id="cd08233">
    <property type="entry name" value="butanediol_DH_like"/>
    <property type="match status" value="1"/>
</dbReference>
<dbReference type="PANTHER" id="PTHR43161">
    <property type="entry name" value="SORBITOL DEHYDROGENASE"/>
    <property type="match status" value="1"/>
</dbReference>
<proteinExistence type="inferred from homology"/>
<keyword evidence="5" id="KW-0560">Oxidoreductase</keyword>
<gene>
    <name evidence="8" type="ORF">ABZ568_04235</name>
</gene>
<feature type="domain" description="Enoyl reductase (ER)" evidence="7">
    <location>
        <begin position="15"/>
        <end position="354"/>
    </location>
</feature>
<comment type="cofactor">
    <cofactor evidence="1 6">
        <name>Zn(2+)</name>
        <dbReference type="ChEBI" id="CHEBI:29105"/>
    </cofactor>
</comment>
<sequence>MRADTRRMRAAVWYGARDVRIAEVDIPTPGRGEVLIKVAYCGICGSDLHEYVDGPHAIPVAKPHPASGVTAPLVLGHEFCGTVVALGSSVTDLTIGDRVAVEPNYRCGACPRCRAGEYNICRHFGFAGLMGNGGMAEYAAIPAYMAHRLPETVSLEQAALFEPASVALHALRRAGALPETVAVVGLGPVGLLTVRLAAERNVPRIVAVDVSPARLRRAAGLGATDLVDAGVGEGAGERICELTGGEGVDVAFEVVGSESALRTCLAATRRGGRVVLVGLAPQVSLDTFALVNNEQSIVASVGYRDTYPELIRLVAERGLDLTPVVTSTIALDALVPHGFEALLDGPGNQVKILVDPAAHRDRLDHLVRCAASAETATHTTSDRGRRC</sequence>
<dbReference type="Proteomes" id="UP001550603">
    <property type="component" value="Unassembled WGS sequence"/>
</dbReference>
<dbReference type="EMBL" id="JBEYBN010000003">
    <property type="protein sequence ID" value="MEU2265652.1"/>
    <property type="molecule type" value="Genomic_DNA"/>
</dbReference>
<dbReference type="SMART" id="SM00829">
    <property type="entry name" value="PKS_ER"/>
    <property type="match status" value="1"/>
</dbReference>
<comment type="caution">
    <text evidence="8">The sequence shown here is derived from an EMBL/GenBank/DDBJ whole genome shotgun (WGS) entry which is preliminary data.</text>
</comment>
<dbReference type="PANTHER" id="PTHR43161:SF26">
    <property type="entry name" value="GALACTITOL 1-PHOSPHATE 5-DEHYDROGENASE"/>
    <property type="match status" value="1"/>
</dbReference>
<dbReference type="InterPro" id="IPR020843">
    <property type="entry name" value="ER"/>
</dbReference>
<dbReference type="Pfam" id="PF08240">
    <property type="entry name" value="ADH_N"/>
    <property type="match status" value="1"/>
</dbReference>
<organism evidence="8 9">
    <name type="scientific">Streptomyces olindensis</name>
    <dbReference type="NCBI Taxonomy" id="358823"/>
    <lineage>
        <taxon>Bacteria</taxon>
        <taxon>Bacillati</taxon>
        <taxon>Actinomycetota</taxon>
        <taxon>Actinomycetes</taxon>
        <taxon>Kitasatosporales</taxon>
        <taxon>Streptomycetaceae</taxon>
        <taxon>Streptomyces</taxon>
    </lineage>
</organism>
<dbReference type="InterPro" id="IPR013154">
    <property type="entry name" value="ADH-like_N"/>
</dbReference>
<dbReference type="Pfam" id="PF00107">
    <property type="entry name" value="ADH_zinc_N"/>
    <property type="match status" value="1"/>
</dbReference>
<dbReference type="PROSITE" id="PS00059">
    <property type="entry name" value="ADH_ZINC"/>
    <property type="match status" value="1"/>
</dbReference>
<keyword evidence="9" id="KW-1185">Reference proteome</keyword>
<evidence type="ECO:0000256" key="3">
    <source>
        <dbReference type="ARBA" id="ARBA00022723"/>
    </source>
</evidence>
<comment type="similarity">
    <text evidence="2 6">Belongs to the zinc-containing alcohol dehydrogenase family.</text>
</comment>
<dbReference type="InterPro" id="IPR011032">
    <property type="entry name" value="GroES-like_sf"/>
</dbReference>
<evidence type="ECO:0000256" key="1">
    <source>
        <dbReference type="ARBA" id="ARBA00001947"/>
    </source>
</evidence>
<evidence type="ECO:0000256" key="6">
    <source>
        <dbReference type="RuleBase" id="RU361277"/>
    </source>
</evidence>
<evidence type="ECO:0000313" key="8">
    <source>
        <dbReference type="EMBL" id="MEU2265652.1"/>
    </source>
</evidence>
<dbReference type="Gene3D" id="3.40.50.720">
    <property type="entry name" value="NAD(P)-binding Rossmann-like Domain"/>
    <property type="match status" value="1"/>
</dbReference>
<protein>
    <submittedName>
        <fullName evidence="8">2,3-butanediol dehydrogenase</fullName>
    </submittedName>
</protein>
<dbReference type="RefSeq" id="WP_359785249.1">
    <property type="nucleotide sequence ID" value="NZ_JBEYBN010000003.1"/>
</dbReference>
<keyword evidence="4 6" id="KW-0862">Zinc</keyword>
<name>A0ABV2XNS1_9ACTN</name>
<dbReference type="Gene3D" id="3.90.180.10">
    <property type="entry name" value="Medium-chain alcohol dehydrogenases, catalytic domain"/>
    <property type="match status" value="1"/>
</dbReference>
<evidence type="ECO:0000313" key="9">
    <source>
        <dbReference type="Proteomes" id="UP001550603"/>
    </source>
</evidence>
<evidence type="ECO:0000259" key="7">
    <source>
        <dbReference type="SMART" id="SM00829"/>
    </source>
</evidence>
<reference evidence="8 9" key="1">
    <citation type="submission" date="2024-06" db="EMBL/GenBank/DDBJ databases">
        <title>The Natural Products Discovery Center: Release of the First 8490 Sequenced Strains for Exploring Actinobacteria Biosynthetic Diversity.</title>
        <authorList>
            <person name="Kalkreuter E."/>
            <person name="Kautsar S.A."/>
            <person name="Yang D."/>
            <person name="Bader C.D."/>
            <person name="Teijaro C.N."/>
            <person name="Fluegel L."/>
            <person name="Davis C.M."/>
            <person name="Simpson J.R."/>
            <person name="Lauterbach L."/>
            <person name="Steele A.D."/>
            <person name="Gui C."/>
            <person name="Meng S."/>
            <person name="Li G."/>
            <person name="Viehrig K."/>
            <person name="Ye F."/>
            <person name="Su P."/>
            <person name="Kiefer A.F."/>
            <person name="Nichols A."/>
            <person name="Cepeda A.J."/>
            <person name="Yan W."/>
            <person name="Fan B."/>
            <person name="Jiang Y."/>
            <person name="Adhikari A."/>
            <person name="Zheng C.-J."/>
            <person name="Schuster L."/>
            <person name="Cowan T.M."/>
            <person name="Smanski M.J."/>
            <person name="Chevrette M.G."/>
            <person name="De Carvalho L.P.S."/>
            <person name="Shen B."/>
        </authorList>
    </citation>
    <scope>NUCLEOTIDE SEQUENCE [LARGE SCALE GENOMIC DNA]</scope>
    <source>
        <strain evidence="8 9">NPDC019583</strain>
    </source>
</reference>
<evidence type="ECO:0000256" key="2">
    <source>
        <dbReference type="ARBA" id="ARBA00008072"/>
    </source>
</evidence>
<dbReference type="SUPFAM" id="SSF50129">
    <property type="entry name" value="GroES-like"/>
    <property type="match status" value="1"/>
</dbReference>
<dbReference type="InterPro" id="IPR013149">
    <property type="entry name" value="ADH-like_C"/>
</dbReference>